<evidence type="ECO:0000313" key="2">
    <source>
        <dbReference type="EMBL" id="TDL91227.1"/>
    </source>
</evidence>
<accession>A0A4R6B364</accession>
<dbReference type="Proteomes" id="UP000294562">
    <property type="component" value="Unassembled WGS sequence"/>
</dbReference>
<proteinExistence type="predicted"/>
<keyword evidence="1" id="KW-0732">Signal</keyword>
<dbReference type="OrthoDB" id="7874771at2"/>
<dbReference type="NCBIfam" id="TIGR03370">
    <property type="entry name" value="VPLPA-CTERM"/>
    <property type="match status" value="1"/>
</dbReference>
<dbReference type="RefSeq" id="WP_133341068.1">
    <property type="nucleotide sequence ID" value="NZ_SMZO01000002.1"/>
</dbReference>
<evidence type="ECO:0000313" key="3">
    <source>
        <dbReference type="Proteomes" id="UP000294562"/>
    </source>
</evidence>
<comment type="caution">
    <text evidence="2">The sequence shown here is derived from an EMBL/GenBank/DDBJ whole genome shotgun (WGS) entry which is preliminary data.</text>
</comment>
<reference evidence="2 3" key="1">
    <citation type="submission" date="2019-03" db="EMBL/GenBank/DDBJ databases">
        <title>Rhodobacteraceae bacterium SM1902, a new member of the family Rhodobacteraceae isolated from Yantai.</title>
        <authorList>
            <person name="Sun Y."/>
        </authorList>
    </citation>
    <scope>NUCLEOTIDE SEQUENCE [LARGE SCALE GENOMIC DNA]</scope>
    <source>
        <strain evidence="2 3">SM1902</strain>
    </source>
</reference>
<keyword evidence="3" id="KW-1185">Reference proteome</keyword>
<dbReference type="AlphaFoldDB" id="A0A4R6B364"/>
<feature type="chain" id="PRO_5020613984" evidence="1">
    <location>
        <begin position="26"/>
        <end position="216"/>
    </location>
</feature>
<dbReference type="EMBL" id="SMZO01000002">
    <property type="protein sequence ID" value="TDL91227.1"/>
    <property type="molecule type" value="Genomic_DNA"/>
</dbReference>
<protein>
    <submittedName>
        <fullName evidence="2">VPLPA-CTERM sorting domain-containing protein</fullName>
    </submittedName>
</protein>
<evidence type="ECO:0000256" key="1">
    <source>
        <dbReference type="SAM" id="SignalP"/>
    </source>
</evidence>
<organism evidence="2 3">
    <name type="scientific">Meridianimarinicoccus aquatilis</name>
    <dbReference type="NCBI Taxonomy" id="2552766"/>
    <lineage>
        <taxon>Bacteria</taxon>
        <taxon>Pseudomonadati</taxon>
        <taxon>Pseudomonadota</taxon>
        <taxon>Alphaproteobacteria</taxon>
        <taxon>Rhodobacterales</taxon>
        <taxon>Paracoccaceae</taxon>
        <taxon>Meridianimarinicoccus</taxon>
    </lineage>
</organism>
<gene>
    <name evidence="2" type="ORF">E2L05_01210</name>
</gene>
<name>A0A4R6B364_9RHOB</name>
<dbReference type="InterPro" id="IPR022472">
    <property type="entry name" value="VPLPA-CTERM"/>
</dbReference>
<sequence length="216" mass="21803">MFLTKSLKAAALASVVIAAPIAAKAASYVGEFWDASSSFSTIAEANAFADSNTASGTFVSTAIDYPAGSVGSVSDSTSLEDFLGVDFASYVGTLPTSLSTSVLRVSGTFLPGAGLKTYSVGSDDGFSLMLNGTQISSRSAPRGFGYTAVDYDAGAGPVDFVLTYYENGGFTGVEFNIDGVVVDNSIAAASVPVPAALPLLAAGLGALGLWGRRKSA</sequence>
<feature type="signal peptide" evidence="1">
    <location>
        <begin position="1"/>
        <end position="25"/>
    </location>
</feature>